<evidence type="ECO:0000256" key="8">
    <source>
        <dbReference type="RuleBase" id="RU000688"/>
    </source>
</evidence>
<dbReference type="Pfam" id="PF10324">
    <property type="entry name" value="7TM_GPCR_Srw"/>
    <property type="match status" value="1"/>
</dbReference>
<proteinExistence type="inferred from homology"/>
<evidence type="ECO:0000256" key="4">
    <source>
        <dbReference type="ARBA" id="ARBA00023040"/>
    </source>
</evidence>
<dbReference type="PRINTS" id="PR00237">
    <property type="entry name" value="GPCRRHODOPSN"/>
</dbReference>
<keyword evidence="3 9" id="KW-1133">Transmembrane helix</keyword>
<dbReference type="EnsemblMetazoa" id="BGLB032138-RA">
    <property type="protein sequence ID" value="BGLB032138-PA"/>
    <property type="gene ID" value="BGLB032138"/>
</dbReference>
<dbReference type="VEuPathDB" id="VectorBase:BGLB032138"/>
<comment type="subcellular location">
    <subcellularLocation>
        <location evidence="1">Membrane</location>
        <topology evidence="1">Multi-pass membrane protein</topology>
    </subcellularLocation>
</comment>
<dbReference type="GO" id="GO:0008528">
    <property type="term" value="F:G protein-coupled peptide receptor activity"/>
    <property type="evidence" value="ECO:0007669"/>
    <property type="project" value="InterPro"/>
</dbReference>
<dbReference type="PANTHER" id="PTHR24243:SF233">
    <property type="entry name" value="THYROTROPIN-RELEASING HORMONE RECEPTOR"/>
    <property type="match status" value="1"/>
</dbReference>
<protein>
    <recommendedName>
        <fullName evidence="10">G-protein coupled receptors family 1 profile domain-containing protein</fullName>
    </recommendedName>
</protein>
<keyword evidence="2 8" id="KW-0812">Transmembrane</keyword>
<evidence type="ECO:0000256" key="5">
    <source>
        <dbReference type="ARBA" id="ARBA00023136"/>
    </source>
</evidence>
<keyword evidence="6 8" id="KW-0675">Receptor</keyword>
<organism evidence="11 12">
    <name type="scientific">Biomphalaria glabrata</name>
    <name type="common">Bloodfluke planorb</name>
    <name type="synonym">Freshwater snail</name>
    <dbReference type="NCBI Taxonomy" id="6526"/>
    <lineage>
        <taxon>Eukaryota</taxon>
        <taxon>Metazoa</taxon>
        <taxon>Spiralia</taxon>
        <taxon>Lophotrochozoa</taxon>
        <taxon>Mollusca</taxon>
        <taxon>Gastropoda</taxon>
        <taxon>Heterobranchia</taxon>
        <taxon>Euthyneura</taxon>
        <taxon>Panpulmonata</taxon>
        <taxon>Hygrophila</taxon>
        <taxon>Lymnaeoidea</taxon>
        <taxon>Planorbidae</taxon>
        <taxon>Biomphalaria</taxon>
    </lineage>
</organism>
<evidence type="ECO:0000256" key="1">
    <source>
        <dbReference type="ARBA" id="ARBA00004141"/>
    </source>
</evidence>
<name>A0A2C9LKY6_BIOGL</name>
<dbReference type="InterPro" id="IPR019427">
    <property type="entry name" value="7TM_GPCR_serpentine_rcpt_Srw"/>
</dbReference>
<gene>
    <name evidence="11" type="primary">106058963</name>
</gene>
<dbReference type="SUPFAM" id="SSF81321">
    <property type="entry name" value="Family A G protein-coupled receptor-like"/>
    <property type="match status" value="1"/>
</dbReference>
<dbReference type="KEGG" id="bgt:106058963"/>
<evidence type="ECO:0000259" key="10">
    <source>
        <dbReference type="PROSITE" id="PS50262"/>
    </source>
</evidence>
<evidence type="ECO:0000256" key="2">
    <source>
        <dbReference type="ARBA" id="ARBA00022692"/>
    </source>
</evidence>
<evidence type="ECO:0000313" key="11">
    <source>
        <dbReference type="EnsemblMetazoa" id="BGLB032138-PA"/>
    </source>
</evidence>
<feature type="domain" description="G-protein coupled receptors family 1 profile" evidence="10">
    <location>
        <begin position="47"/>
        <end position="332"/>
    </location>
</feature>
<comment type="similarity">
    <text evidence="8">Belongs to the G-protein coupled receptor 1 family.</text>
</comment>
<reference evidence="11" key="1">
    <citation type="submission" date="2020-05" db="UniProtKB">
        <authorList>
            <consortium name="EnsemblMetazoa"/>
        </authorList>
    </citation>
    <scope>IDENTIFICATION</scope>
    <source>
        <strain evidence="11">BB02</strain>
    </source>
</reference>
<keyword evidence="7 8" id="KW-0807">Transducer</keyword>
<evidence type="ECO:0000256" key="9">
    <source>
        <dbReference type="SAM" id="Phobius"/>
    </source>
</evidence>
<dbReference type="GO" id="GO:0005886">
    <property type="term" value="C:plasma membrane"/>
    <property type="evidence" value="ECO:0007669"/>
    <property type="project" value="TreeGrafter"/>
</dbReference>
<dbReference type="Gene3D" id="1.20.1070.10">
    <property type="entry name" value="Rhodopsin 7-helix transmembrane proteins"/>
    <property type="match status" value="1"/>
</dbReference>
<evidence type="ECO:0000256" key="6">
    <source>
        <dbReference type="ARBA" id="ARBA00023170"/>
    </source>
</evidence>
<feature type="transmembrane region" description="Helical" evidence="9">
    <location>
        <begin position="31"/>
        <end position="56"/>
    </location>
</feature>
<sequence>MEKQSLKVIQEVLSKRLTIYISEKERRLAEICVDLTLSFITALLGTVNNLVVMVVLAKQGFKDSVSISMTTVAFWDFIKCFGGTLQRMSGLLALIDPAMAQSWANIGVVVFNYLVSFTSYVTSVLAAYVAIERCLCVTIPFRVKKLLTPKVASALCLAISVVVFGCFAVMYGVYDIYWDFDPEFNETVAHYDFKDFSVNNTSLWEYYNISGVAWPTVSLIIIIICTVLISQRLQQASMFRNNLRNSTTSSSLDLSSNPGKRISRRDGQVIKMLLVVIALFIVTLSPRVAVYTAKYFVYDFYFLRRYHNLFCLVAYIVYFFDLLNGASNFFIFMVMSTSFRNTIKRMCNIRIETEVRHHTELKRLQRRQGNCY</sequence>
<evidence type="ECO:0000256" key="7">
    <source>
        <dbReference type="ARBA" id="ARBA00023224"/>
    </source>
</evidence>
<dbReference type="VEuPathDB" id="VectorBase:BGLAX_032557"/>
<evidence type="ECO:0000256" key="3">
    <source>
        <dbReference type="ARBA" id="ARBA00022989"/>
    </source>
</evidence>
<feature type="transmembrane region" description="Helical" evidence="9">
    <location>
        <begin position="106"/>
        <end position="131"/>
    </location>
</feature>
<feature type="transmembrane region" description="Helical" evidence="9">
    <location>
        <begin position="151"/>
        <end position="174"/>
    </location>
</feature>
<dbReference type="InterPro" id="IPR000276">
    <property type="entry name" value="GPCR_Rhodpsn"/>
</dbReference>
<feature type="transmembrane region" description="Helical" evidence="9">
    <location>
        <begin position="212"/>
        <end position="230"/>
    </location>
</feature>
<keyword evidence="5 9" id="KW-0472">Membrane</keyword>
<evidence type="ECO:0000313" key="12">
    <source>
        <dbReference type="Proteomes" id="UP000076420"/>
    </source>
</evidence>
<keyword evidence="4 8" id="KW-0297">G-protein coupled receptor</keyword>
<dbReference type="OrthoDB" id="6126039at2759"/>
<dbReference type="Proteomes" id="UP000076420">
    <property type="component" value="Unassembled WGS sequence"/>
</dbReference>
<dbReference type="PROSITE" id="PS00237">
    <property type="entry name" value="G_PROTEIN_RECEP_F1_1"/>
    <property type="match status" value="1"/>
</dbReference>
<dbReference type="AlphaFoldDB" id="A0A2C9LKY6"/>
<feature type="transmembrane region" description="Helical" evidence="9">
    <location>
        <begin position="269"/>
        <end position="292"/>
    </location>
</feature>
<dbReference type="PROSITE" id="PS50262">
    <property type="entry name" value="G_PROTEIN_RECEP_F1_2"/>
    <property type="match status" value="1"/>
</dbReference>
<feature type="transmembrane region" description="Helical" evidence="9">
    <location>
        <begin position="312"/>
        <end position="335"/>
    </location>
</feature>
<dbReference type="InterPro" id="IPR017452">
    <property type="entry name" value="GPCR_Rhodpsn_7TM"/>
</dbReference>
<accession>A0A2C9LKY6</accession>
<dbReference type="PANTHER" id="PTHR24243">
    <property type="entry name" value="G-PROTEIN COUPLED RECEPTOR"/>
    <property type="match status" value="1"/>
</dbReference>